<reference evidence="2" key="1">
    <citation type="submission" date="2016-11" db="UniProtKB">
        <authorList>
            <consortium name="WormBaseParasite"/>
        </authorList>
    </citation>
    <scope>IDENTIFICATION</scope>
    <source>
        <strain evidence="2">KR3021</strain>
    </source>
</reference>
<dbReference type="Proteomes" id="UP000095286">
    <property type="component" value="Unplaced"/>
</dbReference>
<sequence>MANIDADKSYSSLNHVPEANCDGNDERKLKAGASVRFAEPYDSRRNTEDFDYLNNVLRPKGHDNFPACIVWTPIPIITWFFPLIGHIGISHTNGVIRDFIGSYTVGVSNKYLICAKPVEEWHQIPPCPGGSRPMLRPDGEPRKCLPHQSNLCLNALDDRTDPSSVCCWHNQVDYFCCIDVIKEECPSYKNVTVVIHNAFPQNPFPMKTFHFRDGIEDEFDIPTNNALPVGKRFN</sequence>
<organism evidence="1 2">
    <name type="scientific">Rhabditophanes sp. KR3021</name>
    <dbReference type="NCBI Taxonomy" id="114890"/>
    <lineage>
        <taxon>Eukaryota</taxon>
        <taxon>Metazoa</taxon>
        <taxon>Ecdysozoa</taxon>
        <taxon>Nematoda</taxon>
        <taxon>Chromadorea</taxon>
        <taxon>Rhabditida</taxon>
        <taxon>Tylenchina</taxon>
        <taxon>Panagrolaimomorpha</taxon>
        <taxon>Strongyloidoidea</taxon>
        <taxon>Alloionematidae</taxon>
        <taxon>Rhabditophanes</taxon>
    </lineage>
</organism>
<accession>A0AC35TLK1</accession>
<evidence type="ECO:0000313" key="1">
    <source>
        <dbReference type="Proteomes" id="UP000095286"/>
    </source>
</evidence>
<name>A0AC35TLK1_9BILA</name>
<evidence type="ECO:0000313" key="2">
    <source>
        <dbReference type="WBParaSite" id="RSKR_0000190800.1"/>
    </source>
</evidence>
<dbReference type="WBParaSite" id="RSKR_0000190800.1">
    <property type="protein sequence ID" value="RSKR_0000190800.1"/>
    <property type="gene ID" value="RSKR_0000190800"/>
</dbReference>
<protein>
    <submittedName>
        <fullName evidence="2">CX domain-containing protein</fullName>
    </submittedName>
</protein>
<proteinExistence type="predicted"/>